<feature type="domain" description="Transcription regulator PadR N-terminal" evidence="1">
    <location>
        <begin position="8"/>
        <end position="81"/>
    </location>
</feature>
<proteinExistence type="predicted"/>
<dbReference type="InterPro" id="IPR018309">
    <property type="entry name" value="Tscrpt_reg_PadR_C"/>
</dbReference>
<evidence type="ECO:0000259" key="2">
    <source>
        <dbReference type="Pfam" id="PF10400"/>
    </source>
</evidence>
<dbReference type="PANTHER" id="PTHR43252">
    <property type="entry name" value="TRANSCRIPTIONAL REGULATOR YQJI"/>
    <property type="match status" value="1"/>
</dbReference>
<dbReference type="Pfam" id="PF10400">
    <property type="entry name" value="Vir_act_alpha_C"/>
    <property type="match status" value="1"/>
</dbReference>
<dbReference type="InterPro" id="IPR036388">
    <property type="entry name" value="WH-like_DNA-bd_sf"/>
</dbReference>
<gene>
    <name evidence="3" type="ORF">ACFSTF_01360</name>
</gene>
<comment type="caution">
    <text evidence="3">The sequence shown here is derived from an EMBL/GenBank/DDBJ whole genome shotgun (WGS) entry which is preliminary data.</text>
</comment>
<name>A0ABW5PMK2_9BACI</name>
<evidence type="ECO:0000313" key="4">
    <source>
        <dbReference type="Proteomes" id="UP001597458"/>
    </source>
</evidence>
<dbReference type="Pfam" id="PF03551">
    <property type="entry name" value="PadR"/>
    <property type="match status" value="1"/>
</dbReference>
<organism evidence="3 4">
    <name type="scientific">Terrilactibacillus laevilacticus</name>
    <dbReference type="NCBI Taxonomy" id="1380157"/>
    <lineage>
        <taxon>Bacteria</taxon>
        <taxon>Bacillati</taxon>
        <taxon>Bacillota</taxon>
        <taxon>Bacilli</taxon>
        <taxon>Bacillales</taxon>
        <taxon>Bacillaceae</taxon>
        <taxon>Terrilactibacillus</taxon>
    </lineage>
</organism>
<dbReference type="InterPro" id="IPR036390">
    <property type="entry name" value="WH_DNA-bd_sf"/>
</dbReference>
<dbReference type="Gene3D" id="6.10.140.190">
    <property type="match status" value="1"/>
</dbReference>
<dbReference type="RefSeq" id="WP_141191932.1">
    <property type="nucleotide sequence ID" value="NZ_JBHUMR010000005.1"/>
</dbReference>
<reference evidence="4" key="1">
    <citation type="journal article" date="2019" name="Int. J. Syst. Evol. Microbiol.">
        <title>The Global Catalogue of Microorganisms (GCM) 10K type strain sequencing project: providing services to taxonomists for standard genome sequencing and annotation.</title>
        <authorList>
            <consortium name="The Broad Institute Genomics Platform"/>
            <consortium name="The Broad Institute Genome Sequencing Center for Infectious Disease"/>
            <person name="Wu L."/>
            <person name="Ma J."/>
        </authorList>
    </citation>
    <scope>NUCLEOTIDE SEQUENCE [LARGE SCALE GENOMIC DNA]</scope>
    <source>
        <strain evidence="4">TISTR 2241</strain>
    </source>
</reference>
<dbReference type="Proteomes" id="UP001597458">
    <property type="component" value="Unassembled WGS sequence"/>
</dbReference>
<evidence type="ECO:0000313" key="3">
    <source>
        <dbReference type="EMBL" id="MFD2615973.1"/>
    </source>
</evidence>
<feature type="domain" description="Transcription regulator PadR C-terminal" evidence="2">
    <location>
        <begin position="94"/>
        <end position="179"/>
    </location>
</feature>
<keyword evidence="4" id="KW-1185">Reference proteome</keyword>
<dbReference type="InterPro" id="IPR005149">
    <property type="entry name" value="Tscrpt_reg_PadR_N"/>
</dbReference>
<dbReference type="EMBL" id="JBHUMR010000005">
    <property type="protein sequence ID" value="MFD2615973.1"/>
    <property type="molecule type" value="Genomic_DNA"/>
</dbReference>
<protein>
    <submittedName>
        <fullName evidence="3">PadR family transcriptional regulator</fullName>
    </submittedName>
</protein>
<sequence>MSSFRYAMLTLLAREPLSGYDIKQQMNSRMGPFWKAGSNQVYPELAKMDDEGLVALYGVEQKDYRPARKVYQITENGRQELIRWTIEPTKPEIIRDEFLLKAYNSWLVKPEEMIPQLREKKKEHEGKLTIYLEKINELNEILDLSNPYDPILSSISVVEFGIEYEKLYITWCNNLIKRLQDKINEPS</sequence>
<accession>A0ABW5PMK2</accession>
<evidence type="ECO:0000259" key="1">
    <source>
        <dbReference type="Pfam" id="PF03551"/>
    </source>
</evidence>
<dbReference type="Gene3D" id="1.10.10.10">
    <property type="entry name" value="Winged helix-like DNA-binding domain superfamily/Winged helix DNA-binding domain"/>
    <property type="match status" value="1"/>
</dbReference>
<dbReference type="SUPFAM" id="SSF46785">
    <property type="entry name" value="Winged helix' DNA-binding domain"/>
    <property type="match status" value="1"/>
</dbReference>
<dbReference type="PANTHER" id="PTHR43252:SF2">
    <property type="entry name" value="TRANSCRIPTION REGULATOR, PADR-LIKE FAMILY"/>
    <property type="match status" value="1"/>
</dbReference>